<keyword evidence="5" id="KW-0812">Transmembrane</keyword>
<evidence type="ECO:0000256" key="2">
    <source>
        <dbReference type="ARBA" id="ARBA00022670"/>
    </source>
</evidence>
<evidence type="ECO:0000256" key="1">
    <source>
        <dbReference type="ARBA" id="ARBA00007074"/>
    </source>
</evidence>
<dbReference type="InterPro" id="IPR032179">
    <property type="entry name" value="Cry22Aa_Ig-like"/>
</dbReference>
<accession>A0ABT7UJQ4</accession>
<dbReference type="PROSITE" id="PS51935">
    <property type="entry name" value="NLPC_P60"/>
    <property type="match status" value="1"/>
</dbReference>
<dbReference type="RefSeq" id="WP_129738635.1">
    <property type="nucleotide sequence ID" value="NZ_JAUDCK010000032.1"/>
</dbReference>
<dbReference type="EMBL" id="JAUDCK010000032">
    <property type="protein sequence ID" value="MDM8196379.1"/>
    <property type="molecule type" value="Genomic_DNA"/>
</dbReference>
<keyword evidence="5" id="KW-0472">Membrane</keyword>
<evidence type="ECO:0000313" key="8">
    <source>
        <dbReference type="Proteomes" id="UP001529275"/>
    </source>
</evidence>
<evidence type="ECO:0000313" key="7">
    <source>
        <dbReference type="EMBL" id="MDM8196379.1"/>
    </source>
</evidence>
<gene>
    <name evidence="7" type="ORF">QUV98_08630</name>
</gene>
<dbReference type="Pfam" id="PF00877">
    <property type="entry name" value="NLPC_P60"/>
    <property type="match status" value="1"/>
</dbReference>
<dbReference type="PANTHER" id="PTHR47053">
    <property type="entry name" value="MUREIN DD-ENDOPEPTIDASE MEPH-RELATED"/>
    <property type="match status" value="1"/>
</dbReference>
<dbReference type="Gene3D" id="3.90.1720.10">
    <property type="entry name" value="endopeptidase domain like (from Nostoc punctiforme)"/>
    <property type="match status" value="1"/>
</dbReference>
<keyword evidence="8" id="KW-1185">Reference proteome</keyword>
<reference evidence="8" key="1">
    <citation type="submission" date="2023-06" db="EMBL/GenBank/DDBJ databases">
        <title>Identification and characterization of horizontal gene transfer across gut microbiota members of farm animals based on homology search.</title>
        <authorList>
            <person name="Zeman M."/>
            <person name="Kubasova T."/>
            <person name="Jahodarova E."/>
            <person name="Nykrynova M."/>
            <person name="Rychlik I."/>
        </authorList>
    </citation>
    <scope>NUCLEOTIDE SEQUENCE [LARGE SCALE GENOMIC DNA]</scope>
    <source>
        <strain evidence="8">ET341</strain>
    </source>
</reference>
<keyword evidence="5" id="KW-1133">Transmembrane helix</keyword>
<feature type="domain" description="NlpC/P60" evidence="6">
    <location>
        <begin position="365"/>
        <end position="474"/>
    </location>
</feature>
<feature type="transmembrane region" description="Helical" evidence="5">
    <location>
        <begin position="21"/>
        <end position="41"/>
    </location>
</feature>
<comment type="caution">
    <text evidence="7">The sequence shown here is derived from an EMBL/GenBank/DDBJ whole genome shotgun (WGS) entry which is preliminary data.</text>
</comment>
<comment type="similarity">
    <text evidence="1">Belongs to the peptidase C40 family.</text>
</comment>
<organism evidence="7 8">
    <name type="scientific">Massilimicrobiota timonensis</name>
    <dbReference type="NCBI Taxonomy" id="1776392"/>
    <lineage>
        <taxon>Bacteria</taxon>
        <taxon>Bacillati</taxon>
        <taxon>Bacillota</taxon>
        <taxon>Erysipelotrichia</taxon>
        <taxon>Erysipelotrichales</taxon>
        <taxon>Erysipelotrichaceae</taxon>
        <taxon>Massilimicrobiota</taxon>
    </lineage>
</organism>
<name>A0ABT7UJQ4_9FIRM</name>
<evidence type="ECO:0000256" key="4">
    <source>
        <dbReference type="ARBA" id="ARBA00022807"/>
    </source>
</evidence>
<dbReference type="PANTHER" id="PTHR47053:SF1">
    <property type="entry name" value="MUREIN DD-ENDOPEPTIDASE MEPH-RELATED"/>
    <property type="match status" value="1"/>
</dbReference>
<dbReference type="SUPFAM" id="SSF54001">
    <property type="entry name" value="Cysteine proteinases"/>
    <property type="match status" value="1"/>
</dbReference>
<dbReference type="Gene3D" id="2.60.40.10">
    <property type="entry name" value="Immunoglobulins"/>
    <property type="match status" value="3"/>
</dbReference>
<keyword evidence="2" id="KW-0645">Protease</keyword>
<dbReference type="InterPro" id="IPR000064">
    <property type="entry name" value="NLP_P60_dom"/>
</dbReference>
<evidence type="ECO:0000256" key="5">
    <source>
        <dbReference type="SAM" id="Phobius"/>
    </source>
</evidence>
<dbReference type="Pfam" id="PF16403">
    <property type="entry name" value="Bact_surface_Ig-like"/>
    <property type="match status" value="2"/>
</dbReference>
<dbReference type="InterPro" id="IPR038765">
    <property type="entry name" value="Papain-like_cys_pep_sf"/>
</dbReference>
<keyword evidence="4" id="KW-0788">Thiol protease</keyword>
<keyword evidence="3" id="KW-0378">Hydrolase</keyword>
<dbReference type="Proteomes" id="UP001529275">
    <property type="component" value="Unassembled WGS sequence"/>
</dbReference>
<evidence type="ECO:0000256" key="3">
    <source>
        <dbReference type="ARBA" id="ARBA00022801"/>
    </source>
</evidence>
<sequence>MDSNIKTNLLEIMQEHVLKRKAMFIPMLCISTFGLVGYAAVDKEKPTIEANKIEVLYGTKLDKTMFAISDNRDSLDAMDVKIDDTSYDAYQLGIYNVEVTATDMFSNLSTKVVQVEVVDKTAPELNPVGDSQGYVIDVEANGSQDIAQYVNASDNVDGDVTPFIETDKKLDTSKLGSQMIELSVSDNAGNQTQQTYEFYVSDTTAPTISYKKGSTVTVDYGSQFDYLDYIKVTDNFDKKVKSIEVDGTVDTKKDGETTLKITAKDSSGNASEETLKVKVGDLSAPKISLSKSSVQITKGKNFNAKSYLESATDNKDGNVTSKVEISNPVNTNKAGKYTVEYSVTDKAGNSSSKTLKVTVVNPDDIAPNQGMVATAQSRLGCPYRWGATGPSSFDCSGFTQWVYRKNGKSIPRTSGAQKSGGRTISLSQVKPGDIVWRPGHVGIYVGGGRVIHSPTTGSVVSYTSLSGFTCGVRY</sequence>
<proteinExistence type="inferred from homology"/>
<protein>
    <submittedName>
        <fullName evidence="7">DUF5011 domain-containing protein</fullName>
    </submittedName>
</protein>
<evidence type="ECO:0000259" key="6">
    <source>
        <dbReference type="PROSITE" id="PS51935"/>
    </source>
</evidence>
<dbReference type="InterPro" id="IPR013783">
    <property type="entry name" value="Ig-like_fold"/>
</dbReference>
<dbReference type="InterPro" id="IPR051202">
    <property type="entry name" value="Peptidase_C40"/>
</dbReference>